<reference evidence="7 8" key="1">
    <citation type="journal article" date="2018" name="Mol. Plant">
        <title>The genome of Artemisia annua provides insight into the evolution of Asteraceae family and artemisinin biosynthesis.</title>
        <authorList>
            <person name="Shen Q."/>
            <person name="Zhang L."/>
            <person name="Liao Z."/>
            <person name="Wang S."/>
            <person name="Yan T."/>
            <person name="Shi P."/>
            <person name="Liu M."/>
            <person name="Fu X."/>
            <person name="Pan Q."/>
            <person name="Wang Y."/>
            <person name="Lv Z."/>
            <person name="Lu X."/>
            <person name="Zhang F."/>
            <person name="Jiang W."/>
            <person name="Ma Y."/>
            <person name="Chen M."/>
            <person name="Hao X."/>
            <person name="Li L."/>
            <person name="Tang Y."/>
            <person name="Lv G."/>
            <person name="Zhou Y."/>
            <person name="Sun X."/>
            <person name="Brodelius P.E."/>
            <person name="Rose J.K.C."/>
            <person name="Tang K."/>
        </authorList>
    </citation>
    <scope>NUCLEOTIDE SEQUENCE [LARGE SCALE GENOMIC DNA]</scope>
    <source>
        <strain evidence="8">cv. Huhao1</strain>
        <tissue evidence="7">Leaf</tissue>
    </source>
</reference>
<dbReference type="SUPFAM" id="SSF55681">
    <property type="entry name" value="Class II aaRS and biotin synthetases"/>
    <property type="match status" value="1"/>
</dbReference>
<dbReference type="AlphaFoldDB" id="A0A2U1QJD1"/>
<dbReference type="EMBL" id="PKPP01000082">
    <property type="protein sequence ID" value="PWA98116.1"/>
    <property type="molecule type" value="Genomic_DNA"/>
</dbReference>
<proteinExistence type="predicted"/>
<protein>
    <recommendedName>
        <fullName evidence="6">Phenylalanyl-tRNA synthetase domain-containing protein</fullName>
    </recommendedName>
</protein>
<evidence type="ECO:0000256" key="5">
    <source>
        <dbReference type="ARBA" id="ARBA00023146"/>
    </source>
</evidence>
<dbReference type="GO" id="GO:0004812">
    <property type="term" value="F:aminoacyl-tRNA ligase activity"/>
    <property type="evidence" value="ECO:0007669"/>
    <property type="project" value="UniProtKB-KW"/>
</dbReference>
<dbReference type="OrthoDB" id="238316at2759"/>
<dbReference type="GO" id="GO:0043039">
    <property type="term" value="P:tRNA aminoacylation"/>
    <property type="evidence" value="ECO:0007669"/>
    <property type="project" value="InterPro"/>
</dbReference>
<dbReference type="Pfam" id="PF01409">
    <property type="entry name" value="tRNA-synt_2d"/>
    <property type="match status" value="1"/>
</dbReference>
<evidence type="ECO:0000313" key="7">
    <source>
        <dbReference type="EMBL" id="PWA98116.1"/>
    </source>
</evidence>
<dbReference type="InterPro" id="IPR045864">
    <property type="entry name" value="aa-tRNA-synth_II/BPL/LPL"/>
</dbReference>
<comment type="caution">
    <text evidence="7">The sequence shown here is derived from an EMBL/GenBank/DDBJ whole genome shotgun (WGS) entry which is preliminary data.</text>
</comment>
<dbReference type="Gene3D" id="3.30.930.10">
    <property type="entry name" value="Bira Bifunctional Protein, Domain 2"/>
    <property type="match status" value="1"/>
</dbReference>
<sequence>MTRLLMVSGLICDRGLTLGDLQGMSELRFKPAYNPYTEPNMEIFGGSYHEGLRKWIEVGNFGMLRPEVLLPMGFPKDVGVIAWGLSLERYNGVSQHTFIGSWQQESNQVTENYGLEQISGSSWWKLFVAKDNCRVASAKSQNNEIQSHSKDVCSPVQDRRSYLPYFNSFNKTRGSFSARLAEPVENGLPPYWDTDDDHDCVCSQEVCSALAQ</sequence>
<keyword evidence="2" id="KW-0547">Nucleotide-binding</keyword>
<evidence type="ECO:0000256" key="4">
    <source>
        <dbReference type="ARBA" id="ARBA00022917"/>
    </source>
</evidence>
<organism evidence="7 8">
    <name type="scientific">Artemisia annua</name>
    <name type="common">Sweet wormwood</name>
    <dbReference type="NCBI Taxonomy" id="35608"/>
    <lineage>
        <taxon>Eukaryota</taxon>
        <taxon>Viridiplantae</taxon>
        <taxon>Streptophyta</taxon>
        <taxon>Embryophyta</taxon>
        <taxon>Tracheophyta</taxon>
        <taxon>Spermatophyta</taxon>
        <taxon>Magnoliopsida</taxon>
        <taxon>eudicotyledons</taxon>
        <taxon>Gunneridae</taxon>
        <taxon>Pentapetalae</taxon>
        <taxon>asterids</taxon>
        <taxon>campanulids</taxon>
        <taxon>Asterales</taxon>
        <taxon>Asteraceae</taxon>
        <taxon>Asteroideae</taxon>
        <taxon>Anthemideae</taxon>
        <taxon>Artemisiinae</taxon>
        <taxon>Artemisia</taxon>
    </lineage>
</organism>
<evidence type="ECO:0000256" key="2">
    <source>
        <dbReference type="ARBA" id="ARBA00022741"/>
    </source>
</evidence>
<keyword evidence="4" id="KW-0648">Protein biosynthesis</keyword>
<keyword evidence="1" id="KW-0436">Ligase</keyword>
<evidence type="ECO:0000256" key="3">
    <source>
        <dbReference type="ARBA" id="ARBA00022840"/>
    </source>
</evidence>
<dbReference type="GO" id="GO:0005524">
    <property type="term" value="F:ATP binding"/>
    <property type="evidence" value="ECO:0007669"/>
    <property type="project" value="UniProtKB-KW"/>
</dbReference>
<evidence type="ECO:0000256" key="1">
    <source>
        <dbReference type="ARBA" id="ARBA00022598"/>
    </source>
</evidence>
<dbReference type="Proteomes" id="UP000245207">
    <property type="component" value="Unassembled WGS sequence"/>
</dbReference>
<keyword evidence="3" id="KW-0067">ATP-binding</keyword>
<feature type="domain" description="Phenylalanyl-tRNA synthetase" evidence="6">
    <location>
        <begin position="20"/>
        <end position="90"/>
    </location>
</feature>
<dbReference type="GO" id="GO:0000049">
    <property type="term" value="F:tRNA binding"/>
    <property type="evidence" value="ECO:0007669"/>
    <property type="project" value="InterPro"/>
</dbReference>
<dbReference type="GO" id="GO:0006412">
    <property type="term" value="P:translation"/>
    <property type="evidence" value="ECO:0007669"/>
    <property type="project" value="UniProtKB-KW"/>
</dbReference>
<evidence type="ECO:0000313" key="8">
    <source>
        <dbReference type="Proteomes" id="UP000245207"/>
    </source>
</evidence>
<keyword evidence="5" id="KW-0030">Aminoacyl-tRNA synthetase</keyword>
<accession>A0A2U1QJD1</accession>
<dbReference type="InterPro" id="IPR002319">
    <property type="entry name" value="Phenylalanyl-tRNA_Synthase"/>
</dbReference>
<keyword evidence="8" id="KW-1185">Reference proteome</keyword>
<evidence type="ECO:0000259" key="6">
    <source>
        <dbReference type="Pfam" id="PF01409"/>
    </source>
</evidence>
<gene>
    <name evidence="7" type="ORF">CTI12_AA019190</name>
</gene>
<name>A0A2U1QJD1_ARTAN</name>
<dbReference type="STRING" id="35608.A0A2U1QJD1"/>